<dbReference type="SUPFAM" id="SSF49464">
    <property type="entry name" value="Carboxypeptidase regulatory domain-like"/>
    <property type="match status" value="1"/>
</dbReference>
<dbReference type="Gene3D" id="2.60.40.1120">
    <property type="entry name" value="Carboxypeptidase-like, regulatory domain"/>
    <property type="match status" value="1"/>
</dbReference>
<name>A0A975KHB2_9BACE</name>
<dbReference type="InterPro" id="IPR008969">
    <property type="entry name" value="CarboxyPept-like_regulatory"/>
</dbReference>
<dbReference type="EMBL" id="CP072227">
    <property type="protein sequence ID" value="QUT45948.1"/>
    <property type="molecule type" value="Genomic_DNA"/>
</dbReference>
<proteinExistence type="predicted"/>
<evidence type="ECO:0000313" key="2">
    <source>
        <dbReference type="Proteomes" id="UP000679226"/>
    </source>
</evidence>
<gene>
    <name evidence="1" type="ORF">INE88_02772</name>
</gene>
<dbReference type="Pfam" id="PF13715">
    <property type="entry name" value="CarbopepD_reg_2"/>
    <property type="match status" value="1"/>
</dbReference>
<dbReference type="AlphaFoldDB" id="A0A975KHB2"/>
<evidence type="ECO:0000313" key="1">
    <source>
        <dbReference type="EMBL" id="QUT45948.1"/>
    </source>
</evidence>
<protein>
    <submittedName>
        <fullName evidence="1">CarboxypepD_reg-like domain protein</fullName>
    </submittedName>
</protein>
<accession>A0A975KHB2</accession>
<organism evidence="1 2">
    <name type="scientific">Bacteroides eggerthii</name>
    <dbReference type="NCBI Taxonomy" id="28111"/>
    <lineage>
        <taxon>Bacteria</taxon>
        <taxon>Pseudomonadati</taxon>
        <taxon>Bacteroidota</taxon>
        <taxon>Bacteroidia</taxon>
        <taxon>Bacteroidales</taxon>
        <taxon>Bacteroidaceae</taxon>
        <taxon>Bacteroides</taxon>
    </lineage>
</organism>
<dbReference type="KEGG" id="beg:INE88_02772"/>
<reference evidence="1" key="1">
    <citation type="journal article" date="2021" name="PLoS Genet.">
        <title>Mobile Type VI secretion system loci of the gut Bacteroidales display extensive intra-ecosystem transfer, multi-species spread and geographical clustering.</title>
        <authorList>
            <person name="Garcia-Bayona L."/>
            <person name="Coyne M.J."/>
            <person name="Comstock L.E."/>
        </authorList>
    </citation>
    <scope>NUCLEOTIDE SEQUENCE</scope>
    <source>
        <strain evidence="1">CL11T00C20</strain>
    </source>
</reference>
<dbReference type="Proteomes" id="UP000679226">
    <property type="component" value="Chromosome"/>
</dbReference>
<sequence length="318" mass="35252">MSGMFILECTTIVPAVAQESTEAGKTELTVTGTVRDRETRKKLENVTVALAGTSIGTVTNAEGIFSLKIPNLQSAPQLELSHIGYQNTRFSATAPEGSADLTATIWMTPVARQLDEVVIYGGDARCIVEEALKKNPSAENMMSAFYRETVQKGQRYIGISEAMMDVYKTSYVWRTTERDMVQLSKARRLLSQKQSDTLAVKVVGGPNLSLYLDVVKNADALFEQQTLEYYTFTQEPSALLDDRVQYVISFRPRVRLGYALFKGKVFIDREKLAFTRAEFSLDLSDREKAIAAVLHKKPAGLRFPSAGGELPHYLSPTG</sequence>